<organism evidence="1 2">
    <name type="scientific">Sphaeramia orbicularis</name>
    <name type="common">orbiculate cardinalfish</name>
    <dbReference type="NCBI Taxonomy" id="375764"/>
    <lineage>
        <taxon>Eukaryota</taxon>
        <taxon>Metazoa</taxon>
        <taxon>Chordata</taxon>
        <taxon>Craniata</taxon>
        <taxon>Vertebrata</taxon>
        <taxon>Euteleostomi</taxon>
        <taxon>Actinopterygii</taxon>
        <taxon>Neopterygii</taxon>
        <taxon>Teleostei</taxon>
        <taxon>Neoteleostei</taxon>
        <taxon>Acanthomorphata</taxon>
        <taxon>Gobiaria</taxon>
        <taxon>Kurtiformes</taxon>
        <taxon>Apogonoidei</taxon>
        <taxon>Apogonidae</taxon>
        <taxon>Apogoninae</taxon>
        <taxon>Sphaeramia</taxon>
    </lineage>
</organism>
<reference evidence="1" key="1">
    <citation type="submission" date="2019-06" db="EMBL/GenBank/DDBJ databases">
        <authorList>
            <consortium name="Wellcome Sanger Institute Data Sharing"/>
        </authorList>
    </citation>
    <scope>NUCLEOTIDE SEQUENCE [LARGE SCALE GENOMIC DNA]</scope>
</reference>
<evidence type="ECO:0000313" key="1">
    <source>
        <dbReference type="Ensembl" id="ENSSORP00005035218.1"/>
    </source>
</evidence>
<accession>A0A673B3X0</accession>
<name>A0A673B3X0_9TELE</name>
<reference evidence="1" key="2">
    <citation type="submission" date="2025-08" db="UniProtKB">
        <authorList>
            <consortium name="Ensembl"/>
        </authorList>
    </citation>
    <scope>IDENTIFICATION</scope>
</reference>
<evidence type="ECO:0000313" key="2">
    <source>
        <dbReference type="Proteomes" id="UP000472271"/>
    </source>
</evidence>
<dbReference type="AlphaFoldDB" id="A0A673B3X0"/>
<dbReference type="Proteomes" id="UP000472271">
    <property type="component" value="Chromosome 24"/>
</dbReference>
<dbReference type="Ensembl" id="ENSSORT00005036153.1">
    <property type="protein sequence ID" value="ENSSORP00005035218.1"/>
    <property type="gene ID" value="ENSSORG00005016624.1"/>
</dbReference>
<keyword evidence="2" id="KW-1185">Reference proteome</keyword>
<dbReference type="InParanoid" id="A0A673B3X0"/>
<proteinExistence type="predicted"/>
<reference evidence="1" key="3">
    <citation type="submission" date="2025-09" db="UniProtKB">
        <authorList>
            <consortium name="Ensembl"/>
        </authorList>
    </citation>
    <scope>IDENTIFICATION</scope>
</reference>
<sequence>MFLWVHVPLGPCSCRSMFLWVHVPLGPCSFRSTFLWVHVPLGPCSSGSTFLWVHVPIGPCPCSSGSTFLWVHVPIGPCPHSSGSMSTCPSWLLSDVCFTQTMDLYFYLCLNISSTRFFTHVCKQQNSDSFTNHRTVSSLHHISRVIIHKAL</sequence>
<protein>
    <submittedName>
        <fullName evidence="1">Uncharacterized protein</fullName>
    </submittedName>
</protein>